<gene>
    <name evidence="2" type="ORF">ACJDUG_03545</name>
</gene>
<dbReference type="Proteomes" id="UP001623591">
    <property type="component" value="Unassembled WGS sequence"/>
</dbReference>
<reference evidence="2 3" key="1">
    <citation type="submission" date="2024-11" db="EMBL/GenBank/DDBJ databases">
        <authorList>
            <person name="Heng Y.C."/>
            <person name="Lim A.C.H."/>
            <person name="Lee J.K.Y."/>
            <person name="Kittelmann S."/>
        </authorList>
    </citation>
    <scope>NUCLEOTIDE SEQUENCE [LARGE SCALE GENOMIC DNA]</scope>
    <source>
        <strain evidence="2 3">WILCCON 0185</strain>
    </source>
</reference>
<name>A0ABW8T358_9CLOT</name>
<dbReference type="RefSeq" id="WP_406768501.1">
    <property type="nucleotide sequence ID" value="NZ_JBJHZZ010000001.1"/>
</dbReference>
<feature type="transmembrane region" description="Helical" evidence="1">
    <location>
        <begin position="89"/>
        <end position="108"/>
    </location>
</feature>
<feature type="transmembrane region" description="Helical" evidence="1">
    <location>
        <begin position="48"/>
        <end position="69"/>
    </location>
</feature>
<evidence type="ECO:0000313" key="3">
    <source>
        <dbReference type="Proteomes" id="UP001623591"/>
    </source>
</evidence>
<evidence type="ECO:0000256" key="1">
    <source>
        <dbReference type="SAM" id="Phobius"/>
    </source>
</evidence>
<evidence type="ECO:0000313" key="2">
    <source>
        <dbReference type="EMBL" id="MFL0246050.1"/>
    </source>
</evidence>
<dbReference type="EMBL" id="JBJHZZ010000001">
    <property type="protein sequence ID" value="MFL0246050.1"/>
    <property type="molecule type" value="Genomic_DNA"/>
</dbReference>
<keyword evidence="1" id="KW-1133">Transmembrane helix</keyword>
<proteinExistence type="predicted"/>
<sequence length="138" mass="14253">METNAANPRSNPATTARSKDTAALASELILISSIINNLNRVTSERDSIYIIAATIGLASNYLIKIAAIQEANEQQIAPGVTTYANNLKLISSSAALFAGILSYSALLIEASLRAQGIPAPQTPGAVANATITGSLLAQ</sequence>
<accession>A0ABW8T358</accession>
<keyword evidence="1" id="KW-0812">Transmembrane</keyword>
<organism evidence="2 3">
    <name type="scientific">Candidatus Clostridium stratigraminis</name>
    <dbReference type="NCBI Taxonomy" id="3381661"/>
    <lineage>
        <taxon>Bacteria</taxon>
        <taxon>Bacillati</taxon>
        <taxon>Bacillota</taxon>
        <taxon>Clostridia</taxon>
        <taxon>Eubacteriales</taxon>
        <taxon>Clostridiaceae</taxon>
        <taxon>Clostridium</taxon>
    </lineage>
</organism>
<protein>
    <submittedName>
        <fullName evidence="2">Uncharacterized protein</fullName>
    </submittedName>
</protein>
<comment type="caution">
    <text evidence="2">The sequence shown here is derived from an EMBL/GenBank/DDBJ whole genome shotgun (WGS) entry which is preliminary data.</text>
</comment>
<keyword evidence="1" id="KW-0472">Membrane</keyword>
<keyword evidence="3" id="KW-1185">Reference proteome</keyword>